<evidence type="ECO:0000313" key="1">
    <source>
        <dbReference type="EMBL" id="MFC3150641.1"/>
    </source>
</evidence>
<accession>A0ABV7HGH6</accession>
<sequence length="138" mass="15708">MDAVIFAFGTLCLLSAGWMLWRVWHSSNTLDQSLTQIELAHRQRVEELQVSLKRKELDIKGLTEAVDLSASSIEKIHRSIADTSFDLIETVKPVEKPAQVIRKAHNMTTKEVYGSIRRINRLVGDLSKLRTPDNKKKP</sequence>
<dbReference type="Proteomes" id="UP001595476">
    <property type="component" value="Unassembled WGS sequence"/>
</dbReference>
<reference evidence="2" key="1">
    <citation type="journal article" date="2019" name="Int. J. Syst. Evol. Microbiol.">
        <title>The Global Catalogue of Microorganisms (GCM) 10K type strain sequencing project: providing services to taxonomists for standard genome sequencing and annotation.</title>
        <authorList>
            <consortium name="The Broad Institute Genomics Platform"/>
            <consortium name="The Broad Institute Genome Sequencing Center for Infectious Disease"/>
            <person name="Wu L."/>
            <person name="Ma J."/>
        </authorList>
    </citation>
    <scope>NUCLEOTIDE SEQUENCE [LARGE SCALE GENOMIC DNA]</scope>
    <source>
        <strain evidence="2">KCTC 52438</strain>
    </source>
</reference>
<evidence type="ECO:0008006" key="3">
    <source>
        <dbReference type="Google" id="ProtNLM"/>
    </source>
</evidence>
<keyword evidence="2" id="KW-1185">Reference proteome</keyword>
<dbReference type="EMBL" id="JBHRSZ010000002">
    <property type="protein sequence ID" value="MFC3150641.1"/>
    <property type="molecule type" value="Genomic_DNA"/>
</dbReference>
<proteinExistence type="predicted"/>
<protein>
    <recommendedName>
        <fullName evidence="3">DUF2802 domain-containing protein</fullName>
    </recommendedName>
</protein>
<gene>
    <name evidence="1" type="ORF">ACFOEK_06365</name>
</gene>
<organism evidence="1 2">
    <name type="scientific">Litoribrevibacter euphylliae</name>
    <dbReference type="NCBI Taxonomy" id="1834034"/>
    <lineage>
        <taxon>Bacteria</taxon>
        <taxon>Pseudomonadati</taxon>
        <taxon>Pseudomonadota</taxon>
        <taxon>Gammaproteobacteria</taxon>
        <taxon>Oceanospirillales</taxon>
        <taxon>Oceanospirillaceae</taxon>
        <taxon>Litoribrevibacter</taxon>
    </lineage>
</organism>
<name>A0ABV7HGH6_9GAMM</name>
<evidence type="ECO:0000313" key="2">
    <source>
        <dbReference type="Proteomes" id="UP001595476"/>
    </source>
</evidence>
<comment type="caution">
    <text evidence="1">The sequence shown here is derived from an EMBL/GenBank/DDBJ whole genome shotgun (WGS) entry which is preliminary data.</text>
</comment>
<dbReference type="RefSeq" id="WP_386717809.1">
    <property type="nucleotide sequence ID" value="NZ_JBHRSZ010000002.1"/>
</dbReference>